<evidence type="ECO:0000256" key="2">
    <source>
        <dbReference type="ARBA" id="ARBA00012755"/>
    </source>
</evidence>
<keyword evidence="3" id="KW-1133">Transmembrane helix</keyword>
<evidence type="ECO:0000259" key="4">
    <source>
        <dbReference type="Pfam" id="PF03537"/>
    </source>
</evidence>
<evidence type="ECO:0000313" key="5">
    <source>
        <dbReference type="EMBL" id="KAH7159650.1"/>
    </source>
</evidence>
<comment type="caution">
    <text evidence="5">The sequence shown here is derived from an EMBL/GenBank/DDBJ whole genome shotgun (WGS) entry which is preliminary data.</text>
</comment>
<proteinExistence type="predicted"/>
<dbReference type="Pfam" id="PF03537">
    <property type="entry name" value="Glyco_hydro_114"/>
    <property type="match status" value="1"/>
</dbReference>
<organism evidence="5 6">
    <name type="scientific">Dactylonectria estremocensis</name>
    <dbReference type="NCBI Taxonomy" id="1079267"/>
    <lineage>
        <taxon>Eukaryota</taxon>
        <taxon>Fungi</taxon>
        <taxon>Dikarya</taxon>
        <taxon>Ascomycota</taxon>
        <taxon>Pezizomycotina</taxon>
        <taxon>Sordariomycetes</taxon>
        <taxon>Hypocreomycetidae</taxon>
        <taxon>Hypocreales</taxon>
        <taxon>Nectriaceae</taxon>
        <taxon>Dactylonectria</taxon>
    </lineage>
</organism>
<feature type="transmembrane region" description="Helical" evidence="3">
    <location>
        <begin position="28"/>
        <end position="50"/>
    </location>
</feature>
<name>A0A9P9FEJ1_9HYPO</name>
<dbReference type="Proteomes" id="UP000717696">
    <property type="component" value="Unassembled WGS sequence"/>
</dbReference>
<feature type="domain" description="Glycoside-hydrolase family GH114 TIM-barrel" evidence="4">
    <location>
        <begin position="70"/>
        <end position="307"/>
    </location>
</feature>
<dbReference type="AlphaFoldDB" id="A0A9P9FEJ1"/>
<accession>A0A9P9FEJ1</accession>
<dbReference type="InterPro" id="IPR013785">
    <property type="entry name" value="Aldolase_TIM"/>
</dbReference>
<dbReference type="GO" id="GO:0004557">
    <property type="term" value="F:alpha-galactosidase activity"/>
    <property type="evidence" value="ECO:0007669"/>
    <property type="project" value="UniProtKB-EC"/>
</dbReference>
<keyword evidence="3" id="KW-0812">Transmembrane</keyword>
<dbReference type="SUPFAM" id="SSF51445">
    <property type="entry name" value="(Trans)glycosidases"/>
    <property type="match status" value="1"/>
</dbReference>
<gene>
    <name evidence="5" type="ORF">B0J13DRAFT_616466</name>
</gene>
<dbReference type="PANTHER" id="PTHR35273">
    <property type="entry name" value="ALPHA-1,4 POLYGALACTOSAMINIDASE, PUTATIVE (AFU_ORTHOLOGUE AFUA_3G07890)-RELATED"/>
    <property type="match status" value="1"/>
</dbReference>
<dbReference type="EMBL" id="JAGMUU010000002">
    <property type="protein sequence ID" value="KAH7159650.1"/>
    <property type="molecule type" value="Genomic_DNA"/>
</dbReference>
<dbReference type="OrthoDB" id="2108802at2759"/>
<dbReference type="InterPro" id="IPR004352">
    <property type="entry name" value="GH114_TIM-barrel"/>
</dbReference>
<evidence type="ECO:0000256" key="3">
    <source>
        <dbReference type="SAM" id="Phobius"/>
    </source>
</evidence>
<evidence type="ECO:0000256" key="1">
    <source>
        <dbReference type="ARBA" id="ARBA00001255"/>
    </source>
</evidence>
<dbReference type="PANTHER" id="PTHR35273:SF2">
    <property type="entry name" value="ALPHA-GALACTOSIDASE"/>
    <property type="match status" value="1"/>
</dbReference>
<keyword evidence="5" id="KW-0378">Hydrolase</keyword>
<protein>
    <recommendedName>
        <fullName evidence="2">alpha-galactosidase</fullName>
        <ecNumber evidence="2">3.2.1.22</ecNumber>
    </recommendedName>
</protein>
<reference evidence="5" key="1">
    <citation type="journal article" date="2021" name="Nat. Commun.">
        <title>Genetic determinants of endophytism in the Arabidopsis root mycobiome.</title>
        <authorList>
            <person name="Mesny F."/>
            <person name="Miyauchi S."/>
            <person name="Thiergart T."/>
            <person name="Pickel B."/>
            <person name="Atanasova L."/>
            <person name="Karlsson M."/>
            <person name="Huettel B."/>
            <person name="Barry K.W."/>
            <person name="Haridas S."/>
            <person name="Chen C."/>
            <person name="Bauer D."/>
            <person name="Andreopoulos W."/>
            <person name="Pangilinan J."/>
            <person name="LaButti K."/>
            <person name="Riley R."/>
            <person name="Lipzen A."/>
            <person name="Clum A."/>
            <person name="Drula E."/>
            <person name="Henrissat B."/>
            <person name="Kohler A."/>
            <person name="Grigoriev I.V."/>
            <person name="Martin F.M."/>
            <person name="Hacquard S."/>
        </authorList>
    </citation>
    <scope>NUCLEOTIDE SEQUENCE</scope>
    <source>
        <strain evidence="5">MPI-CAGE-AT-0021</strain>
    </source>
</reference>
<keyword evidence="6" id="KW-1185">Reference proteome</keyword>
<dbReference type="InterPro" id="IPR017853">
    <property type="entry name" value="GH"/>
</dbReference>
<keyword evidence="3" id="KW-0472">Membrane</keyword>
<dbReference type="EC" id="3.2.1.22" evidence="2"/>
<evidence type="ECO:0000313" key="6">
    <source>
        <dbReference type="Proteomes" id="UP000717696"/>
    </source>
</evidence>
<comment type="catalytic activity">
    <reaction evidence="1">
        <text>Hydrolysis of terminal, non-reducing alpha-D-galactose residues in alpha-D-galactosides, including galactose oligosaccharides, galactomannans and galactolipids.</text>
        <dbReference type="EC" id="3.2.1.22"/>
    </reaction>
</comment>
<sequence length="323" mass="35430">MGEEGQEGQEVAVGKKPPKAPWPLWKKFFLAGIFLVIAIPLGVILGFGLTGKFNKGGSSKTLWQPSVGDSWQIVLLKPIKVGDEAVVSPDVKIYDLDVYDNDAATIQALQGAGKKVICYFSAGSWENWRDDKDDFEKADLGMVMDGWPDERWVDVRSDNVRSIMQKRIEFAADRGCDAIDPDNVDGFQNDNGLNLTAADAIDFVKFLAETAASYSMSTGLKNAGDIIEDVLDYVHFSVNEQCVEYSECETFAAFIEADKPVFNIEYPAGTPDDVQASVIEDICSQSGNSTGTEGFSTVIKNLDLDGWVEYCGEDTTYTTELDV</sequence>
<dbReference type="Gene3D" id="3.20.20.70">
    <property type="entry name" value="Aldolase class I"/>
    <property type="match status" value="1"/>
</dbReference>